<comment type="caution">
    <text evidence="1">The sequence shown here is derived from an EMBL/GenBank/DDBJ whole genome shotgun (WGS) entry which is preliminary data.</text>
</comment>
<dbReference type="Proteomes" id="UP000321245">
    <property type="component" value="Unassembled WGS sequence"/>
</dbReference>
<dbReference type="OrthoDB" id="980645at2"/>
<evidence type="ECO:0000313" key="2">
    <source>
        <dbReference type="Proteomes" id="UP000321245"/>
    </source>
</evidence>
<dbReference type="GeneID" id="84651720"/>
<protein>
    <submittedName>
        <fullName evidence="1">Uncharacterized protein</fullName>
    </submittedName>
</protein>
<gene>
    <name evidence="1" type="ORF">EB1_16670</name>
</gene>
<keyword evidence="2" id="KW-1185">Reference proteome</keyword>
<evidence type="ECO:0000313" key="1">
    <source>
        <dbReference type="EMBL" id="GEM51877.1"/>
    </source>
</evidence>
<accession>A0A511NGT1</accession>
<proteinExistence type="predicted"/>
<dbReference type="STRING" id="1218108.GCA_000382425_03007"/>
<organism evidence="1 2">
    <name type="scientific">Empedobacter brevis NBRC 14943 = ATCC 43319</name>
    <dbReference type="NCBI Taxonomy" id="1218108"/>
    <lineage>
        <taxon>Bacteria</taxon>
        <taxon>Pseudomonadati</taxon>
        <taxon>Bacteroidota</taxon>
        <taxon>Flavobacteriia</taxon>
        <taxon>Flavobacteriales</taxon>
        <taxon>Weeksellaceae</taxon>
        <taxon>Empedobacter</taxon>
    </lineage>
</organism>
<sequence>MLPVVDYLVNYDRISNEYCINLERPELMCNGFCYLTEQVSKTVDDNRNDQIPITLRSIDYFIYQSSLEINEPVFLSFIKKVSTFQLNLNPQYQLKQQLQPPIG</sequence>
<dbReference type="RefSeq" id="WP_146810462.1">
    <property type="nucleotide sequence ID" value="NZ_BJXC01000010.1"/>
</dbReference>
<name>A0A511NGT1_9FLAO</name>
<dbReference type="EMBL" id="BJXC01000010">
    <property type="protein sequence ID" value="GEM51877.1"/>
    <property type="molecule type" value="Genomic_DNA"/>
</dbReference>
<reference evidence="1 2" key="1">
    <citation type="submission" date="2019-07" db="EMBL/GenBank/DDBJ databases">
        <title>Whole genome shotgun sequence of Empedobacter brevis NBRC 14943.</title>
        <authorList>
            <person name="Hosoyama A."/>
            <person name="Uohara A."/>
            <person name="Ohji S."/>
            <person name="Ichikawa N."/>
        </authorList>
    </citation>
    <scope>NUCLEOTIDE SEQUENCE [LARGE SCALE GENOMIC DNA]</scope>
    <source>
        <strain evidence="1 2">NBRC 14943</strain>
    </source>
</reference>
<dbReference type="AlphaFoldDB" id="A0A511NGT1"/>